<dbReference type="RefSeq" id="WP_166135093.1">
    <property type="nucleotide sequence ID" value="NZ_JAAOBY010000003.1"/>
</dbReference>
<dbReference type="InterPro" id="IPR018958">
    <property type="entry name" value="Knr4/Smi1-like_dom"/>
</dbReference>
<feature type="domain" description="Knr4/Smi1-like" evidence="1">
    <location>
        <begin position="28"/>
        <end position="279"/>
    </location>
</feature>
<keyword evidence="3" id="KW-1185">Reference proteome</keyword>
<evidence type="ECO:0000259" key="1">
    <source>
        <dbReference type="SMART" id="SM00860"/>
    </source>
</evidence>
<dbReference type="InterPro" id="IPR051873">
    <property type="entry name" value="KNR4/SMI1_regulator"/>
</dbReference>
<dbReference type="EMBL" id="JACRUM010000003">
    <property type="protein sequence ID" value="MBC5863262.1"/>
    <property type="molecule type" value="Genomic_DNA"/>
</dbReference>
<comment type="caution">
    <text evidence="2">The sequence shown here is derived from an EMBL/GenBank/DDBJ whole genome shotgun (WGS) entry which is preliminary data.</text>
</comment>
<organism evidence="2 3">
    <name type="scientific">Flavobacterium turcicum</name>
    <dbReference type="NCBI Taxonomy" id="2764718"/>
    <lineage>
        <taxon>Bacteria</taxon>
        <taxon>Pseudomonadati</taxon>
        <taxon>Bacteroidota</taxon>
        <taxon>Flavobacteriia</taxon>
        <taxon>Flavobacteriales</taxon>
        <taxon>Flavobacteriaceae</taxon>
        <taxon>Flavobacterium</taxon>
    </lineage>
</organism>
<dbReference type="Proteomes" id="UP000621670">
    <property type="component" value="Unassembled WGS sequence"/>
</dbReference>
<dbReference type="SUPFAM" id="SSF160631">
    <property type="entry name" value="SMI1/KNR4-like"/>
    <property type="match status" value="2"/>
</dbReference>
<accession>A0ABR7JFM0</accession>
<gene>
    <name evidence="2" type="ORF">H8R26_07480</name>
</gene>
<dbReference type="SMART" id="SM00860">
    <property type="entry name" value="SMI1_KNR4"/>
    <property type="match status" value="1"/>
</dbReference>
<dbReference type="InterPro" id="IPR037883">
    <property type="entry name" value="Knr4/Smi1-like_sf"/>
</dbReference>
<protein>
    <submittedName>
        <fullName evidence="2">SMI1/KNR4 family protein</fullName>
    </submittedName>
</protein>
<reference evidence="2 3" key="1">
    <citation type="submission" date="2020-08" db="EMBL/GenBank/DDBJ databases">
        <title>Description of novel Flavobacterium F-400 isolate.</title>
        <authorList>
            <person name="Saticioglu I."/>
            <person name="Duman M."/>
            <person name="Altun S."/>
        </authorList>
    </citation>
    <scope>NUCLEOTIDE SEQUENCE [LARGE SCALE GENOMIC DNA]</scope>
    <source>
        <strain evidence="2 3">F-400</strain>
    </source>
</reference>
<evidence type="ECO:0000313" key="2">
    <source>
        <dbReference type="EMBL" id="MBC5863262.1"/>
    </source>
</evidence>
<name>A0ABR7JFM0_9FLAO</name>
<dbReference type="PANTHER" id="PTHR47432">
    <property type="entry name" value="CELL WALL ASSEMBLY REGULATOR SMI1"/>
    <property type="match status" value="1"/>
</dbReference>
<dbReference type="PANTHER" id="PTHR47432:SF1">
    <property type="entry name" value="CELL WALL ASSEMBLY REGULATOR SMI1"/>
    <property type="match status" value="1"/>
</dbReference>
<dbReference type="Pfam" id="PF09346">
    <property type="entry name" value="SMI1_KNR4"/>
    <property type="match status" value="1"/>
</dbReference>
<sequence>MNVVEKLQEIIRVQEEQTKIKFGTLNEPIDSNAIQEIEALLEEKLPNEIIALYEYANGQNDSGNGIFFGEKFCNSEEIIRQLNFSRTLIKYEENTIANPDQSDYLIKKIVAFYAKLAPKSSFFGLKKAWYKIEFQCGLNSFGGPYLYKSESTTAHNREIMRVDTSEIEECVNDLYNLEQPTYRWDELRFVIFSDGNYELERFAYDFDNEIPFTSTPSQAIKQKYFHYKWLPIFSDYAGNYIGIDLDPDSKGKRGQVINFGRDEEDMFVLAENLEDLFDKILNEFAKAENSVLNSENHLHEILKDLVSK</sequence>
<evidence type="ECO:0000313" key="3">
    <source>
        <dbReference type="Proteomes" id="UP000621670"/>
    </source>
</evidence>
<proteinExistence type="predicted"/>